<reference evidence="3 4" key="1">
    <citation type="submission" date="2020-08" db="EMBL/GenBank/DDBJ databases">
        <title>Genomic Encyclopedia of Type Strains, Phase IV (KMG-IV): sequencing the most valuable type-strain genomes for metagenomic binning, comparative biology and taxonomic classification.</title>
        <authorList>
            <person name="Goeker M."/>
        </authorList>
    </citation>
    <scope>NUCLEOTIDE SEQUENCE [LARGE SCALE GENOMIC DNA]</scope>
    <source>
        <strain evidence="3 4">YC6886</strain>
    </source>
</reference>
<keyword evidence="1" id="KW-0812">Transmembrane</keyword>
<evidence type="ECO:0000259" key="2">
    <source>
        <dbReference type="Pfam" id="PF20016"/>
    </source>
</evidence>
<dbReference type="RefSeq" id="WP_221284946.1">
    <property type="nucleotide sequence ID" value="NZ_JACHFD010000001.1"/>
</dbReference>
<keyword evidence="1" id="KW-0472">Membrane</keyword>
<comment type="caution">
    <text evidence="3">The sequence shown here is derived from an EMBL/GenBank/DDBJ whole genome shotgun (WGS) entry which is preliminary data.</text>
</comment>
<evidence type="ECO:0000256" key="1">
    <source>
        <dbReference type="SAM" id="Phobius"/>
    </source>
</evidence>
<proteinExistence type="predicted"/>
<sequence length="285" mass="31400">MNAIKRRFFDLCRGLRLHPWRTAISSFAAFSVLWTLTEAVSYLAETDKIRGVWVLAAFIAASVAYGFWLVWKPTKVTIKIADTNSKIEISFGDLFAQEGVRAIAVTEFFDTEIGEPVSERSVHGAFIKKYFGGGVTSLEEQLQQQLAEAAGTQTGKAKGKSVSYPIGTSALVAVGSDRFILFALSKADPKTCKADSSVTMMWVALHGLWKQARIVCGGHPLALPLVGAGLSNIGLPPRDLLNLLILSLITETKEKQITQVIRIVLGMDVYEDLDLRTVKKHWEER</sequence>
<organism evidence="3 4">
    <name type="scientific">Haloferula luteola</name>
    <dbReference type="NCBI Taxonomy" id="595692"/>
    <lineage>
        <taxon>Bacteria</taxon>
        <taxon>Pseudomonadati</taxon>
        <taxon>Verrucomicrobiota</taxon>
        <taxon>Verrucomicrobiia</taxon>
        <taxon>Verrucomicrobiales</taxon>
        <taxon>Verrucomicrobiaceae</taxon>
        <taxon>Haloferula</taxon>
    </lineage>
</organism>
<protein>
    <recommendedName>
        <fullName evidence="2">Thoeris protein ThsA Macro domain-containing protein</fullName>
    </recommendedName>
</protein>
<dbReference type="AlphaFoldDB" id="A0A840UYA7"/>
<dbReference type="Pfam" id="PF20016">
    <property type="entry name" value="ThsA_Macro"/>
    <property type="match status" value="1"/>
</dbReference>
<dbReference type="Proteomes" id="UP000557717">
    <property type="component" value="Unassembled WGS sequence"/>
</dbReference>
<evidence type="ECO:0000313" key="4">
    <source>
        <dbReference type="Proteomes" id="UP000557717"/>
    </source>
</evidence>
<feature type="transmembrane region" description="Helical" evidence="1">
    <location>
        <begin position="50"/>
        <end position="71"/>
    </location>
</feature>
<feature type="transmembrane region" description="Helical" evidence="1">
    <location>
        <begin position="20"/>
        <end position="44"/>
    </location>
</feature>
<evidence type="ECO:0000313" key="3">
    <source>
        <dbReference type="EMBL" id="MBB5349963.1"/>
    </source>
</evidence>
<dbReference type="EMBL" id="JACHFD010000001">
    <property type="protein sequence ID" value="MBB5349963.1"/>
    <property type="molecule type" value="Genomic_DNA"/>
</dbReference>
<keyword evidence="4" id="KW-1185">Reference proteome</keyword>
<dbReference type="InterPro" id="IPR045535">
    <property type="entry name" value="ThsA_Macro"/>
</dbReference>
<name>A0A840UYA7_9BACT</name>
<feature type="domain" description="Thoeris protein ThsA Macro" evidence="2">
    <location>
        <begin position="87"/>
        <end position="265"/>
    </location>
</feature>
<gene>
    <name evidence="3" type="ORF">HNR46_000184</name>
</gene>
<keyword evidence="1" id="KW-1133">Transmembrane helix</keyword>
<accession>A0A840UYA7</accession>